<feature type="domain" description="DUF6598" evidence="1">
    <location>
        <begin position="4"/>
        <end position="201"/>
    </location>
</feature>
<evidence type="ECO:0000313" key="2">
    <source>
        <dbReference type="EnsemblPlants" id="EMT12866"/>
    </source>
</evidence>
<protein>
    <recommendedName>
        <fullName evidence="1">DUF6598 domain-containing protein</fullName>
    </recommendedName>
</protein>
<evidence type="ECO:0000259" key="1">
    <source>
        <dbReference type="Pfam" id="PF20241"/>
    </source>
</evidence>
<dbReference type="EnsemblPlants" id="EMT12866">
    <property type="protein sequence ID" value="EMT12866"/>
    <property type="gene ID" value="F775_11068"/>
</dbReference>
<dbReference type="AlphaFoldDB" id="R7W1R5"/>
<reference evidence="2" key="1">
    <citation type="submission" date="2015-06" db="UniProtKB">
        <authorList>
            <consortium name="EnsemblPlants"/>
        </authorList>
    </citation>
    <scope>IDENTIFICATION</scope>
</reference>
<accession>R7W1R5</accession>
<sequence length="242" mass="26232">MALCITNNVRDPFLHFTGPSRAILSADKVYFEIRLRARVAAGSEDKPLITCVRGYAGGSCAALRFDNALCALEVCLQTAEPAVQATILAVQILKKKDLWPLNFTYGGLVACTPLPRKTTGTESGGNQNIVPVESKGREMPQGNCGYVPLTRQVVCVERGGGLDVVIQAYKKSGAVGPEGRVHFKAQNCHMSQQQCIFGQAQLYAAGTHLAWVNTRYCYELAQFVPVIAVHVERKAGITEAFT</sequence>
<dbReference type="PANTHER" id="PTHR33065:SF85">
    <property type="entry name" value="DUF6598 DOMAIN-CONTAINING PROTEIN"/>
    <property type="match status" value="1"/>
</dbReference>
<dbReference type="InterPro" id="IPR046533">
    <property type="entry name" value="DUF6598"/>
</dbReference>
<organism evidence="2">
    <name type="scientific">Aegilops tauschii</name>
    <name type="common">Tausch's goatgrass</name>
    <name type="synonym">Aegilops squarrosa</name>
    <dbReference type="NCBI Taxonomy" id="37682"/>
    <lineage>
        <taxon>Eukaryota</taxon>
        <taxon>Viridiplantae</taxon>
        <taxon>Streptophyta</taxon>
        <taxon>Embryophyta</taxon>
        <taxon>Tracheophyta</taxon>
        <taxon>Spermatophyta</taxon>
        <taxon>Magnoliopsida</taxon>
        <taxon>Liliopsida</taxon>
        <taxon>Poales</taxon>
        <taxon>Poaceae</taxon>
        <taxon>BOP clade</taxon>
        <taxon>Pooideae</taxon>
        <taxon>Triticodae</taxon>
        <taxon>Triticeae</taxon>
        <taxon>Triticinae</taxon>
        <taxon>Aegilops</taxon>
    </lineage>
</organism>
<name>R7W1R5_AEGTA</name>
<proteinExistence type="predicted"/>
<dbReference type="Pfam" id="PF20241">
    <property type="entry name" value="DUF6598"/>
    <property type="match status" value="1"/>
</dbReference>
<dbReference type="PANTHER" id="PTHR33065">
    <property type="entry name" value="OS07G0486400 PROTEIN"/>
    <property type="match status" value="1"/>
</dbReference>
<dbReference type="ExpressionAtlas" id="R7W1R5">
    <property type="expression patterns" value="baseline"/>
</dbReference>